<accession>A0A6L2MMS3</accession>
<reference evidence="2" key="1">
    <citation type="journal article" date="2019" name="Sci. Rep.">
        <title>Draft genome of Tanacetum cinerariifolium, the natural source of mosquito coil.</title>
        <authorList>
            <person name="Yamashiro T."/>
            <person name="Shiraishi A."/>
            <person name="Satake H."/>
            <person name="Nakayama K."/>
        </authorList>
    </citation>
    <scope>NUCLEOTIDE SEQUENCE</scope>
</reference>
<comment type="caution">
    <text evidence="2">The sequence shown here is derived from an EMBL/GenBank/DDBJ whole genome shotgun (WGS) entry which is preliminary data.</text>
</comment>
<feature type="coiled-coil region" evidence="1">
    <location>
        <begin position="211"/>
        <end position="238"/>
    </location>
</feature>
<gene>
    <name evidence="2" type="ORF">Tci_047236</name>
</gene>
<evidence type="ECO:0000313" key="2">
    <source>
        <dbReference type="EMBL" id="GEU75258.1"/>
    </source>
</evidence>
<protein>
    <submittedName>
        <fullName evidence="2">Uncharacterized protein</fullName>
    </submittedName>
</protein>
<name>A0A6L2MMS3_TANCI</name>
<dbReference type="AlphaFoldDB" id="A0A6L2MMS3"/>
<proteinExistence type="predicted"/>
<organism evidence="2">
    <name type="scientific">Tanacetum cinerariifolium</name>
    <name type="common">Dalmatian daisy</name>
    <name type="synonym">Chrysanthemum cinerariifolium</name>
    <dbReference type="NCBI Taxonomy" id="118510"/>
    <lineage>
        <taxon>Eukaryota</taxon>
        <taxon>Viridiplantae</taxon>
        <taxon>Streptophyta</taxon>
        <taxon>Embryophyta</taxon>
        <taxon>Tracheophyta</taxon>
        <taxon>Spermatophyta</taxon>
        <taxon>Magnoliopsida</taxon>
        <taxon>eudicotyledons</taxon>
        <taxon>Gunneridae</taxon>
        <taxon>Pentapetalae</taxon>
        <taxon>asterids</taxon>
        <taxon>campanulids</taxon>
        <taxon>Asterales</taxon>
        <taxon>Asteraceae</taxon>
        <taxon>Asteroideae</taxon>
        <taxon>Anthemideae</taxon>
        <taxon>Anthemidinae</taxon>
        <taxon>Tanacetum</taxon>
    </lineage>
</organism>
<evidence type="ECO:0000256" key="1">
    <source>
        <dbReference type="SAM" id="Coils"/>
    </source>
</evidence>
<dbReference type="EMBL" id="BKCJ010007048">
    <property type="protein sequence ID" value="GEU75258.1"/>
    <property type="molecule type" value="Genomic_DNA"/>
</dbReference>
<sequence length="383" mass="43999">MLMVIMAMVETMDVLKRHSWLVIPETMMRKCISAASSKATVSTLLNVDSLSDAVIYSFFASQSNSLQLDNKELKQIDLDDLKEIDLKWQIVMLTMKARRFLKRTRRNLGNADHQGTTGTKKLLEELSCEGSSSSSGSDNNVAPCSKAYATLQTHYDNLTVEFKKSQLDVLSYKTGLESVEARLVVYQKNKTVFEEDIKLLKIDVMLRDNALAKLRKKFKKAEKERNDLKLTLDKFQTSLKNLKLHSHEFDNRVPTNLENDMYKTGEGYHAVLPPYTRTFLPSKTDLVFTDVPNASESVAYVFQVESSANKPSKDISKTHRHDAPIVEDWIYDSEDETEIESVPKQREPSFFTYTEHVKSSRESVKRVEHHLIKDCDYYEKKIE</sequence>
<keyword evidence="1" id="KW-0175">Coiled coil</keyword>